<evidence type="ECO:0000256" key="2">
    <source>
        <dbReference type="ARBA" id="ARBA00022448"/>
    </source>
</evidence>
<keyword evidence="2" id="KW-0813">Transport</keyword>
<dbReference type="PROSITE" id="PS50893">
    <property type="entry name" value="ABC_TRANSPORTER_2"/>
    <property type="match status" value="1"/>
</dbReference>
<keyword evidence="8" id="KW-1185">Reference proteome</keyword>
<dbReference type="PANTHER" id="PTHR43820:SF4">
    <property type="entry name" value="HIGH-AFFINITY BRANCHED-CHAIN AMINO ACID TRANSPORT ATP-BINDING PROTEIN LIVF"/>
    <property type="match status" value="1"/>
</dbReference>
<evidence type="ECO:0000313" key="7">
    <source>
        <dbReference type="EMBL" id="MDQ0152118.1"/>
    </source>
</evidence>
<evidence type="ECO:0000313" key="8">
    <source>
        <dbReference type="Proteomes" id="UP001241537"/>
    </source>
</evidence>
<proteinExistence type="inferred from homology"/>
<dbReference type="EMBL" id="JAUSTO010000004">
    <property type="protein sequence ID" value="MDQ0152118.1"/>
    <property type="molecule type" value="Genomic_DNA"/>
</dbReference>
<dbReference type="InterPro" id="IPR030660">
    <property type="entry name" value="ABC_branched_ATPase_LivF/BraG"/>
</dbReference>
<dbReference type="RefSeq" id="WP_330692749.1">
    <property type="nucleotide sequence ID" value="NZ_JAUSTO010000004.1"/>
</dbReference>
<name>A0AAE3V9T9_9FIRM</name>
<dbReference type="GO" id="GO:0015807">
    <property type="term" value="P:L-amino acid transport"/>
    <property type="evidence" value="ECO:0007669"/>
    <property type="project" value="TreeGrafter"/>
</dbReference>
<keyword evidence="5" id="KW-0029">Amino-acid transport</keyword>
<organism evidence="7 8">
    <name type="scientific">Moryella indoligenes</name>
    <dbReference type="NCBI Taxonomy" id="371674"/>
    <lineage>
        <taxon>Bacteria</taxon>
        <taxon>Bacillati</taxon>
        <taxon>Bacillota</taxon>
        <taxon>Clostridia</taxon>
        <taxon>Lachnospirales</taxon>
        <taxon>Lachnospiraceae</taxon>
        <taxon>Moryella</taxon>
    </lineage>
</organism>
<dbReference type="Pfam" id="PF00005">
    <property type="entry name" value="ABC_tran"/>
    <property type="match status" value="1"/>
</dbReference>
<keyword evidence="3" id="KW-0547">Nucleotide-binding</keyword>
<dbReference type="PIRSF" id="PIRSF039137">
    <property type="entry name" value="ABC_branched_ATPase"/>
    <property type="match status" value="1"/>
</dbReference>
<comment type="caution">
    <text evidence="7">The sequence shown here is derived from an EMBL/GenBank/DDBJ whole genome shotgun (WGS) entry which is preliminary data.</text>
</comment>
<evidence type="ECO:0000259" key="6">
    <source>
        <dbReference type="PROSITE" id="PS50893"/>
    </source>
</evidence>
<dbReference type="Gene3D" id="3.40.50.300">
    <property type="entry name" value="P-loop containing nucleotide triphosphate hydrolases"/>
    <property type="match status" value="1"/>
</dbReference>
<dbReference type="PANTHER" id="PTHR43820">
    <property type="entry name" value="HIGH-AFFINITY BRANCHED-CHAIN AMINO ACID TRANSPORT ATP-BINDING PROTEIN LIVF"/>
    <property type="match status" value="1"/>
</dbReference>
<evidence type="ECO:0000256" key="1">
    <source>
        <dbReference type="ARBA" id="ARBA00005417"/>
    </source>
</evidence>
<keyword evidence="4 7" id="KW-0067">ATP-binding</keyword>
<evidence type="ECO:0000256" key="3">
    <source>
        <dbReference type="ARBA" id="ARBA00022741"/>
    </source>
</evidence>
<comment type="similarity">
    <text evidence="1">Belongs to the ABC transporter superfamily.</text>
</comment>
<dbReference type="InterPro" id="IPR003593">
    <property type="entry name" value="AAA+_ATPase"/>
</dbReference>
<accession>A0AAE3V9T9</accession>
<gene>
    <name evidence="7" type="ORF">J2S20_000803</name>
</gene>
<sequence length="238" mass="26047">MEQLLNIEKLQVYYGAIHALRGISLHVNEGEIVSLIGANGAGKTTLMSAIMRQIPIAGGSISFCGEALEEKQTAQIVRSGMTLVPEGRHVFPRSSVEDNLLLGAYFRRDKAAVREDMARAYETFPRLKERRRQLAGTLSGGEQQMLATARALMSRPKMLLLDEPSMGLAPVIVDQVFETIEKINRDGTTVLLVEQNANQALRIAQRGYCMELGEVVLEDTAAGLLSNCRVKEAYLGGA</sequence>
<evidence type="ECO:0000256" key="5">
    <source>
        <dbReference type="ARBA" id="ARBA00022970"/>
    </source>
</evidence>
<dbReference type="InterPro" id="IPR003439">
    <property type="entry name" value="ABC_transporter-like_ATP-bd"/>
</dbReference>
<feature type="domain" description="ABC transporter" evidence="6">
    <location>
        <begin position="5"/>
        <end position="237"/>
    </location>
</feature>
<protein>
    <submittedName>
        <fullName evidence="7">Branched-chain amino acid transport system ATP-binding protein</fullName>
    </submittedName>
</protein>
<dbReference type="SMART" id="SM00382">
    <property type="entry name" value="AAA"/>
    <property type="match status" value="1"/>
</dbReference>
<dbReference type="AlphaFoldDB" id="A0AAE3V9T9"/>
<dbReference type="GO" id="GO:0015658">
    <property type="term" value="F:branched-chain amino acid transmembrane transporter activity"/>
    <property type="evidence" value="ECO:0007669"/>
    <property type="project" value="InterPro"/>
</dbReference>
<evidence type="ECO:0000256" key="4">
    <source>
        <dbReference type="ARBA" id="ARBA00022840"/>
    </source>
</evidence>
<dbReference type="GO" id="GO:0005524">
    <property type="term" value="F:ATP binding"/>
    <property type="evidence" value="ECO:0007669"/>
    <property type="project" value="UniProtKB-KW"/>
</dbReference>
<dbReference type="CDD" id="cd03224">
    <property type="entry name" value="ABC_TM1139_LivF_branched"/>
    <property type="match status" value="1"/>
</dbReference>
<reference evidence="7" key="1">
    <citation type="submission" date="2023-07" db="EMBL/GenBank/DDBJ databases">
        <title>Genomic Encyclopedia of Type Strains, Phase IV (KMG-IV): sequencing the most valuable type-strain genomes for metagenomic binning, comparative biology and taxonomic classification.</title>
        <authorList>
            <person name="Goeker M."/>
        </authorList>
    </citation>
    <scope>NUCLEOTIDE SEQUENCE</scope>
    <source>
        <strain evidence="7">DSM 19659</strain>
    </source>
</reference>
<dbReference type="InterPro" id="IPR027417">
    <property type="entry name" value="P-loop_NTPase"/>
</dbReference>
<dbReference type="SUPFAM" id="SSF52540">
    <property type="entry name" value="P-loop containing nucleoside triphosphate hydrolases"/>
    <property type="match status" value="1"/>
</dbReference>
<dbReference type="Proteomes" id="UP001241537">
    <property type="component" value="Unassembled WGS sequence"/>
</dbReference>
<dbReference type="GO" id="GO:0016887">
    <property type="term" value="F:ATP hydrolysis activity"/>
    <property type="evidence" value="ECO:0007669"/>
    <property type="project" value="InterPro"/>
</dbReference>
<dbReference type="InterPro" id="IPR052156">
    <property type="entry name" value="BCAA_Transport_ATP-bd_LivF"/>
</dbReference>